<proteinExistence type="predicted"/>
<name>A0A3G5AB13_9VIRU</name>
<protein>
    <submittedName>
        <fullName evidence="1">Uncharacterized protein</fullName>
    </submittedName>
</protein>
<gene>
    <name evidence="1" type="ORF">Hyperionvirus25_21</name>
</gene>
<organism evidence="1">
    <name type="scientific">Hyperionvirus sp</name>
    <dbReference type="NCBI Taxonomy" id="2487770"/>
    <lineage>
        <taxon>Viruses</taxon>
        <taxon>Varidnaviria</taxon>
        <taxon>Bamfordvirae</taxon>
        <taxon>Nucleocytoviricota</taxon>
        <taxon>Megaviricetes</taxon>
        <taxon>Imitervirales</taxon>
        <taxon>Mimiviridae</taxon>
        <taxon>Klosneuvirinae</taxon>
    </lineage>
</organism>
<accession>A0A3G5AB13</accession>
<evidence type="ECO:0000313" key="1">
    <source>
        <dbReference type="EMBL" id="AYV84435.1"/>
    </source>
</evidence>
<sequence>MNKYSNRIIKFINNNFALPEIKPNKFFSDIINIVRDTGNKIDYVTDGSRKLFQIHEKNQYPLMFLLFCKLYETNALHQILDDDPDEKPLFSNKCDFVEFVYWYRKNQHRINFYKLELNQESNHELIQLYELVYKTNGSRKELHDLLYTNKFLSLDVQHHAESVDMTKTVYHGSRFRLSVHIPDDGGDPIDIKKIVHIIQFMNELGERNGSTKNPHIIIFAGLQRKQFPFDTEVKLLSSDNINSGASVMGEYIMIWREEEIYKVLIHELIHFHRIDAGDGYAGMSKYFMEKYNVRYVDKPNESYTEALAVIFHSAFVSYYNNIPMETILQYELMFTFLQIAKILLYFDITETNQLGSKQIIQTTSVFSYFIIKGALLADLENFITFIGSTLAIGDRVEEFMLCVQRSMNAPGFFFGN</sequence>
<dbReference type="EMBL" id="MK072407">
    <property type="protein sequence ID" value="AYV84435.1"/>
    <property type="molecule type" value="Genomic_DNA"/>
</dbReference>
<reference evidence="1" key="1">
    <citation type="submission" date="2018-10" db="EMBL/GenBank/DDBJ databases">
        <title>Hidden diversity of soil giant viruses.</title>
        <authorList>
            <person name="Schulz F."/>
            <person name="Alteio L."/>
            <person name="Goudeau D."/>
            <person name="Ryan E.M."/>
            <person name="Malmstrom R.R."/>
            <person name="Blanchard J."/>
            <person name="Woyke T."/>
        </authorList>
    </citation>
    <scope>NUCLEOTIDE SEQUENCE</scope>
    <source>
        <strain evidence="1">HYV1</strain>
    </source>
</reference>